<dbReference type="OrthoDB" id="1902587at2759"/>
<dbReference type="GO" id="GO:0003755">
    <property type="term" value="F:peptidyl-prolyl cis-trans isomerase activity"/>
    <property type="evidence" value="ECO:0007669"/>
    <property type="project" value="UniProtKB-KW"/>
</dbReference>
<organism evidence="4 5">
    <name type="scientific">Cystoisospora suis</name>
    <dbReference type="NCBI Taxonomy" id="483139"/>
    <lineage>
        <taxon>Eukaryota</taxon>
        <taxon>Sar</taxon>
        <taxon>Alveolata</taxon>
        <taxon>Apicomplexa</taxon>
        <taxon>Conoidasida</taxon>
        <taxon>Coccidia</taxon>
        <taxon>Eucoccidiorida</taxon>
        <taxon>Eimeriorina</taxon>
        <taxon>Sarcocystidae</taxon>
        <taxon>Cystoisospora</taxon>
    </lineage>
</organism>
<accession>A0A2C6KYW2</accession>
<dbReference type="SUPFAM" id="SSF54534">
    <property type="entry name" value="FKBP-like"/>
    <property type="match status" value="1"/>
</dbReference>
<dbReference type="VEuPathDB" id="ToxoDB:CSUI_001023"/>
<dbReference type="InterPro" id="IPR001179">
    <property type="entry name" value="PPIase_FKBP_dom"/>
</dbReference>
<feature type="domain" description="PPIase FKBP-type" evidence="3">
    <location>
        <begin position="133"/>
        <end position="249"/>
    </location>
</feature>
<keyword evidence="5" id="KW-1185">Reference proteome</keyword>
<evidence type="ECO:0000259" key="3">
    <source>
        <dbReference type="PROSITE" id="PS50059"/>
    </source>
</evidence>
<dbReference type="InterPro" id="IPR046357">
    <property type="entry name" value="PPIase_dom_sf"/>
</dbReference>
<comment type="caution">
    <text evidence="4">The sequence shown here is derived from an EMBL/GenBank/DDBJ whole genome shotgun (WGS) entry which is preliminary data.</text>
</comment>
<evidence type="ECO:0000313" key="4">
    <source>
        <dbReference type="EMBL" id="PHJ25120.1"/>
    </source>
</evidence>
<evidence type="ECO:0000313" key="5">
    <source>
        <dbReference type="Proteomes" id="UP000221165"/>
    </source>
</evidence>
<keyword evidence="1" id="KW-0413">Isomerase</keyword>
<comment type="catalytic activity">
    <reaction evidence="1">
        <text>[protein]-peptidylproline (omega=180) = [protein]-peptidylproline (omega=0)</text>
        <dbReference type="Rhea" id="RHEA:16237"/>
        <dbReference type="Rhea" id="RHEA-COMP:10747"/>
        <dbReference type="Rhea" id="RHEA-COMP:10748"/>
        <dbReference type="ChEBI" id="CHEBI:83833"/>
        <dbReference type="ChEBI" id="CHEBI:83834"/>
        <dbReference type="EC" id="5.2.1.8"/>
    </reaction>
</comment>
<keyword evidence="1" id="KW-0697">Rotamase</keyword>
<dbReference type="RefSeq" id="XP_067926792.1">
    <property type="nucleotide sequence ID" value="XM_068061229.1"/>
</dbReference>
<sequence>MVSDKTEDINTLEMTAECKKQLQEGKNEYRAALLEHPADARKLAREACLETMKHCTALWEDHDLPDARESKAERNKRLSRAFLEWNRDQPGISVSPLGVQYRWIRRKTDDHASIPRYISERGGLHTDVNVADTDVVHMHYLGKRLSGKTFFNTFRTGKAAVAELKSLVPGWREVLMFMRNGEELHAYIPPEVGFGEAGLTCVLLAKVLSPEGRDRESCTPSSGIGLTFSNGKVGPNEVVMLHIRLEFIEHKEAQQAGPAPGALTDSRAADETLPAEDGLSKNSWSHDEL</sequence>
<dbReference type="AlphaFoldDB" id="A0A2C6KYW2"/>
<dbReference type="GeneID" id="94424440"/>
<gene>
    <name evidence="4" type="ORF">CSUI_001023</name>
</gene>
<dbReference type="PROSITE" id="PS50059">
    <property type="entry name" value="FKBP_PPIASE"/>
    <property type="match status" value="1"/>
</dbReference>
<name>A0A2C6KYW2_9APIC</name>
<dbReference type="EC" id="5.2.1.8" evidence="1"/>
<dbReference type="Pfam" id="PF00254">
    <property type="entry name" value="FKBP_C"/>
    <property type="match status" value="1"/>
</dbReference>
<reference evidence="4 5" key="1">
    <citation type="journal article" date="2017" name="Int. J. Parasitol.">
        <title>The genome of the protozoan parasite Cystoisospora suis and a reverse vaccinology approach to identify vaccine candidates.</title>
        <authorList>
            <person name="Palmieri N."/>
            <person name="Shrestha A."/>
            <person name="Ruttkowski B."/>
            <person name="Beck T."/>
            <person name="Vogl C."/>
            <person name="Tomley F."/>
            <person name="Blake D.P."/>
            <person name="Joachim A."/>
        </authorList>
    </citation>
    <scope>NUCLEOTIDE SEQUENCE [LARGE SCALE GENOMIC DNA]</scope>
    <source>
        <strain evidence="4 5">Wien I</strain>
    </source>
</reference>
<dbReference type="Gene3D" id="3.10.50.40">
    <property type="match status" value="1"/>
</dbReference>
<evidence type="ECO:0000256" key="1">
    <source>
        <dbReference type="PROSITE-ProRule" id="PRU00277"/>
    </source>
</evidence>
<dbReference type="Proteomes" id="UP000221165">
    <property type="component" value="Unassembled WGS sequence"/>
</dbReference>
<protein>
    <recommendedName>
        <fullName evidence="1">peptidylprolyl isomerase</fullName>
        <ecNumber evidence="1">5.2.1.8</ecNumber>
    </recommendedName>
</protein>
<proteinExistence type="predicted"/>
<feature type="region of interest" description="Disordered" evidence="2">
    <location>
        <begin position="253"/>
        <end position="289"/>
    </location>
</feature>
<dbReference type="EMBL" id="MIGC01000404">
    <property type="protein sequence ID" value="PHJ25120.1"/>
    <property type="molecule type" value="Genomic_DNA"/>
</dbReference>
<evidence type="ECO:0000256" key="2">
    <source>
        <dbReference type="SAM" id="MobiDB-lite"/>
    </source>
</evidence>